<dbReference type="Pfam" id="PF14310">
    <property type="entry name" value="Fn3-like"/>
    <property type="match status" value="1"/>
</dbReference>
<dbReference type="Gene3D" id="2.60.40.10">
    <property type="entry name" value="Immunoglobulins"/>
    <property type="match status" value="1"/>
</dbReference>
<accession>A0A5A7PST5</accession>
<dbReference type="InterPro" id="IPR001764">
    <property type="entry name" value="Glyco_hydro_3_N"/>
</dbReference>
<dbReference type="InterPro" id="IPR026891">
    <property type="entry name" value="Fn3-like"/>
</dbReference>
<evidence type="ECO:0000256" key="2">
    <source>
        <dbReference type="ARBA" id="ARBA00022729"/>
    </source>
</evidence>
<evidence type="ECO:0000256" key="3">
    <source>
        <dbReference type="ARBA" id="ARBA00022801"/>
    </source>
</evidence>
<feature type="domain" description="Fibronectin type III-like" evidence="5">
    <location>
        <begin position="474"/>
        <end position="548"/>
    </location>
</feature>
<dbReference type="Gene3D" id="3.40.50.1700">
    <property type="entry name" value="Glycoside hydrolase family 3 C-terminal domain"/>
    <property type="match status" value="1"/>
</dbReference>
<evidence type="ECO:0000313" key="6">
    <source>
        <dbReference type="EMBL" id="GER35572.1"/>
    </source>
</evidence>
<dbReference type="SMART" id="SM01217">
    <property type="entry name" value="Fn3_like"/>
    <property type="match status" value="1"/>
</dbReference>
<dbReference type="OrthoDB" id="47059at2759"/>
<dbReference type="GO" id="GO:0045493">
    <property type="term" value="P:xylan catabolic process"/>
    <property type="evidence" value="ECO:0007669"/>
    <property type="project" value="InterPro"/>
</dbReference>
<dbReference type="InterPro" id="IPR036962">
    <property type="entry name" value="Glyco_hydro_3_N_sf"/>
</dbReference>
<evidence type="ECO:0000256" key="1">
    <source>
        <dbReference type="ARBA" id="ARBA00005336"/>
    </source>
</evidence>
<dbReference type="FunFam" id="3.40.50.1700:FF:000001">
    <property type="entry name" value="probable beta-D-xylosidase 2"/>
    <property type="match status" value="1"/>
</dbReference>
<dbReference type="InterPro" id="IPR044993">
    <property type="entry name" value="BXL"/>
</dbReference>
<keyword evidence="4" id="KW-0326">Glycosidase</keyword>
<dbReference type="Pfam" id="PF01915">
    <property type="entry name" value="Glyco_hydro_3_C"/>
    <property type="match status" value="1"/>
</dbReference>
<dbReference type="PANTHER" id="PTHR42721:SF3">
    <property type="entry name" value="BETA-D-XYLOSIDASE 5-RELATED"/>
    <property type="match status" value="1"/>
</dbReference>
<dbReference type="GO" id="GO:0009044">
    <property type="term" value="F:xylan 1,4-beta-xylosidase activity"/>
    <property type="evidence" value="ECO:0007669"/>
    <property type="project" value="InterPro"/>
</dbReference>
<sequence>MPNQVTNQDLADTYQPPFEKCIKDGRASGIMCAYNRVNGVPNCANRDLLTNTSRKLWGFRGYITSDCDAVSLIHDSYHYAQLPEDAVADVLNAGMDIDCGTYLQRYTKSAIEQKKLSESQIDRALHNLFAVRMRLGLFNGDPKGHRFGKIGPHQVCSDEHQKLALEAATNGIVLLKNSKNLLPFDKSRTHSLAVIGPNANYAYVLLGNYEGSPCKSVEIYHALQGYAGEVLYHSGCNDGVKCTYADVAGAVDVAKKADRVVLVMGLDNGQEKEDEDRVDLVLPGQQEMLVSAVAEASNEPVVLVLVCGGPIDVGFAKDDEKIGAIIWAGYPGEAGGDAIAQILLGEHNPGGKLPMNWYPKEFVSVPMTDMRMRADQATGYPGRTYRFYKGKTVFDFGYGLSYTNYSYKFLATTPNTINLNRLTSRNSQATGGDDKSSRSLDYLSVSKIGEDACESMKFSARLGVENTGNMYGKHPVLLFVAHEAETEGSIGGRPERQLAGFESVSLNAGERMEVEFVLNPCLHLATANEDGEMVIERGYRRLMVEDKVYAVKVVF</sequence>
<dbReference type="AlphaFoldDB" id="A0A5A7PST5"/>
<dbReference type="SUPFAM" id="SSF51445">
    <property type="entry name" value="(Trans)glycosidases"/>
    <property type="match status" value="1"/>
</dbReference>
<dbReference type="Proteomes" id="UP000325081">
    <property type="component" value="Unassembled WGS sequence"/>
</dbReference>
<gene>
    <name evidence="6" type="ORF">STAS_11854</name>
</gene>
<name>A0A5A7PST5_STRAF</name>
<dbReference type="Gene3D" id="3.20.20.300">
    <property type="entry name" value="Glycoside hydrolase, family 3, N-terminal domain"/>
    <property type="match status" value="1"/>
</dbReference>
<dbReference type="PANTHER" id="PTHR42721">
    <property type="entry name" value="SUGAR HYDROLASE-RELATED"/>
    <property type="match status" value="1"/>
</dbReference>
<dbReference type="InterPro" id="IPR017853">
    <property type="entry name" value="GH"/>
</dbReference>
<proteinExistence type="inferred from homology"/>
<protein>
    <submittedName>
        <fullName evidence="6">Beta-xylosidase 1</fullName>
    </submittedName>
</protein>
<dbReference type="GO" id="GO:0009505">
    <property type="term" value="C:plant-type cell wall"/>
    <property type="evidence" value="ECO:0007669"/>
    <property type="project" value="TreeGrafter"/>
</dbReference>
<dbReference type="SUPFAM" id="SSF52279">
    <property type="entry name" value="Beta-D-glucan exohydrolase, C-terminal domain"/>
    <property type="match status" value="1"/>
</dbReference>
<dbReference type="GO" id="GO:0031222">
    <property type="term" value="P:arabinan catabolic process"/>
    <property type="evidence" value="ECO:0007669"/>
    <property type="project" value="TreeGrafter"/>
</dbReference>
<dbReference type="Pfam" id="PF00933">
    <property type="entry name" value="Glyco_hydro_3"/>
    <property type="match status" value="1"/>
</dbReference>
<reference evidence="7" key="1">
    <citation type="journal article" date="2019" name="Curr. Biol.">
        <title>Genome Sequence of Striga asiatica Provides Insight into the Evolution of Plant Parasitism.</title>
        <authorList>
            <person name="Yoshida S."/>
            <person name="Kim S."/>
            <person name="Wafula E.K."/>
            <person name="Tanskanen J."/>
            <person name="Kim Y.M."/>
            <person name="Honaas L."/>
            <person name="Yang Z."/>
            <person name="Spallek T."/>
            <person name="Conn C.E."/>
            <person name="Ichihashi Y."/>
            <person name="Cheong K."/>
            <person name="Cui S."/>
            <person name="Der J.P."/>
            <person name="Gundlach H."/>
            <person name="Jiao Y."/>
            <person name="Hori C."/>
            <person name="Ishida J.K."/>
            <person name="Kasahara H."/>
            <person name="Kiba T."/>
            <person name="Kim M.S."/>
            <person name="Koo N."/>
            <person name="Laohavisit A."/>
            <person name="Lee Y.H."/>
            <person name="Lumba S."/>
            <person name="McCourt P."/>
            <person name="Mortimer J.C."/>
            <person name="Mutuku J.M."/>
            <person name="Nomura T."/>
            <person name="Sasaki-Sekimoto Y."/>
            <person name="Seto Y."/>
            <person name="Wang Y."/>
            <person name="Wakatake T."/>
            <person name="Sakakibara H."/>
            <person name="Demura T."/>
            <person name="Yamaguchi S."/>
            <person name="Yoneyama K."/>
            <person name="Manabe R.I."/>
            <person name="Nelson D.C."/>
            <person name="Schulman A.H."/>
            <person name="Timko M.P."/>
            <person name="dePamphilis C.W."/>
            <person name="Choi D."/>
            <person name="Shirasu K."/>
        </authorList>
    </citation>
    <scope>NUCLEOTIDE SEQUENCE [LARGE SCALE GENOMIC DNA]</scope>
    <source>
        <strain evidence="7">cv. UVA1</strain>
    </source>
</reference>
<dbReference type="InterPro" id="IPR036881">
    <property type="entry name" value="Glyco_hydro_3_C_sf"/>
</dbReference>
<keyword evidence="7" id="KW-1185">Reference proteome</keyword>
<dbReference type="InterPro" id="IPR013783">
    <property type="entry name" value="Ig-like_fold"/>
</dbReference>
<evidence type="ECO:0000256" key="4">
    <source>
        <dbReference type="ARBA" id="ARBA00023295"/>
    </source>
</evidence>
<organism evidence="6 7">
    <name type="scientific">Striga asiatica</name>
    <name type="common">Asiatic witchweed</name>
    <name type="synonym">Buchnera asiatica</name>
    <dbReference type="NCBI Taxonomy" id="4170"/>
    <lineage>
        <taxon>Eukaryota</taxon>
        <taxon>Viridiplantae</taxon>
        <taxon>Streptophyta</taxon>
        <taxon>Embryophyta</taxon>
        <taxon>Tracheophyta</taxon>
        <taxon>Spermatophyta</taxon>
        <taxon>Magnoliopsida</taxon>
        <taxon>eudicotyledons</taxon>
        <taxon>Gunneridae</taxon>
        <taxon>Pentapetalae</taxon>
        <taxon>asterids</taxon>
        <taxon>lamiids</taxon>
        <taxon>Lamiales</taxon>
        <taxon>Orobanchaceae</taxon>
        <taxon>Buchnereae</taxon>
        <taxon>Striga</taxon>
    </lineage>
</organism>
<keyword evidence="3" id="KW-0378">Hydrolase</keyword>
<evidence type="ECO:0000259" key="5">
    <source>
        <dbReference type="SMART" id="SM01217"/>
    </source>
</evidence>
<dbReference type="GO" id="GO:0046556">
    <property type="term" value="F:alpha-L-arabinofuranosidase activity"/>
    <property type="evidence" value="ECO:0007669"/>
    <property type="project" value="TreeGrafter"/>
</dbReference>
<dbReference type="EMBL" id="BKCP01004973">
    <property type="protein sequence ID" value="GER35572.1"/>
    <property type="molecule type" value="Genomic_DNA"/>
</dbReference>
<keyword evidence="2" id="KW-0732">Signal</keyword>
<comment type="caution">
    <text evidence="6">The sequence shown here is derived from an EMBL/GenBank/DDBJ whole genome shotgun (WGS) entry which is preliminary data.</text>
</comment>
<comment type="similarity">
    <text evidence="1">Belongs to the glycosyl hydrolase 3 family.</text>
</comment>
<dbReference type="InterPro" id="IPR002772">
    <property type="entry name" value="Glyco_hydro_3_C"/>
</dbReference>
<evidence type="ECO:0000313" key="7">
    <source>
        <dbReference type="Proteomes" id="UP000325081"/>
    </source>
</evidence>